<keyword evidence="3" id="KW-1185">Reference proteome</keyword>
<comment type="caution">
    <text evidence="2">The sequence shown here is derived from an EMBL/GenBank/DDBJ whole genome shotgun (WGS) entry which is preliminary data.</text>
</comment>
<dbReference type="EMBL" id="WEGJ01000021">
    <property type="protein sequence ID" value="MQY14429.1"/>
    <property type="molecule type" value="Genomic_DNA"/>
</dbReference>
<dbReference type="PROSITE" id="PS51257">
    <property type="entry name" value="PROKAR_LIPOPROTEIN"/>
    <property type="match status" value="1"/>
</dbReference>
<dbReference type="Proteomes" id="UP000466345">
    <property type="component" value="Unassembled WGS sequence"/>
</dbReference>
<protein>
    <recommendedName>
        <fullName evidence="4">Lipoprotein</fullName>
    </recommendedName>
</protein>
<organism evidence="2 3">
    <name type="scientific">Streptomyces smaragdinus</name>
    <dbReference type="NCBI Taxonomy" id="2585196"/>
    <lineage>
        <taxon>Bacteria</taxon>
        <taxon>Bacillati</taxon>
        <taxon>Actinomycetota</taxon>
        <taxon>Actinomycetes</taxon>
        <taxon>Kitasatosporales</taxon>
        <taxon>Streptomycetaceae</taxon>
        <taxon>Streptomyces</taxon>
    </lineage>
</organism>
<evidence type="ECO:0008006" key="4">
    <source>
        <dbReference type="Google" id="ProtNLM"/>
    </source>
</evidence>
<accession>A0A7K0CLR2</accession>
<evidence type="ECO:0000313" key="2">
    <source>
        <dbReference type="EMBL" id="MQY14429.1"/>
    </source>
</evidence>
<sequence>MRTFGRLRSLLAGGILLVAVAGCAGGGGDDSLEIENEWQDQITDATSNRPEGCKSGVGDGCEAHVKEVETILGRLHEAIQKRDDKAGFKDTLDRVTTLDGKIADYYGKTCALVAEVTTDPASTQRFFTCTQLYAGIMSTANEIAGAHLRPSDT</sequence>
<gene>
    <name evidence="2" type="ORF">SRB5_45960</name>
</gene>
<name>A0A7K0CLR2_9ACTN</name>
<keyword evidence="1" id="KW-0732">Signal</keyword>
<dbReference type="AlphaFoldDB" id="A0A7K0CLR2"/>
<proteinExistence type="predicted"/>
<dbReference type="RefSeq" id="WP_153455102.1">
    <property type="nucleotide sequence ID" value="NZ_WEGJ01000021.1"/>
</dbReference>
<feature type="chain" id="PRO_5029689233" description="Lipoprotein" evidence="1">
    <location>
        <begin position="25"/>
        <end position="153"/>
    </location>
</feature>
<reference evidence="2 3" key="1">
    <citation type="submission" date="2019-10" db="EMBL/GenBank/DDBJ databases">
        <title>Streptomyces smaragdinus sp. nov. and Streptomyces fabii sp. nov., isolated from the gut of fungus growing-termite Macrotermes natalensis.</title>
        <authorList>
            <person name="Schwitalla J."/>
            <person name="Benndorf R."/>
            <person name="Martin K."/>
            <person name="De Beer W."/>
            <person name="Kaster A.-K."/>
            <person name="Vollmers J."/>
            <person name="Poulsen M."/>
            <person name="Beemelmanns C."/>
        </authorList>
    </citation>
    <scope>NUCLEOTIDE SEQUENCE [LARGE SCALE GENOMIC DNA]</scope>
    <source>
        <strain evidence="2 3">RB5</strain>
    </source>
</reference>
<evidence type="ECO:0000256" key="1">
    <source>
        <dbReference type="SAM" id="SignalP"/>
    </source>
</evidence>
<feature type="signal peptide" evidence="1">
    <location>
        <begin position="1"/>
        <end position="24"/>
    </location>
</feature>
<evidence type="ECO:0000313" key="3">
    <source>
        <dbReference type="Proteomes" id="UP000466345"/>
    </source>
</evidence>